<evidence type="ECO:0000256" key="1">
    <source>
        <dbReference type="ARBA" id="ARBA00001974"/>
    </source>
</evidence>
<evidence type="ECO:0000313" key="10">
    <source>
        <dbReference type="Proteomes" id="UP000239649"/>
    </source>
</evidence>
<comment type="caution">
    <text evidence="9">The sequence shown here is derived from an EMBL/GenBank/DDBJ whole genome shotgun (WGS) entry which is preliminary data.</text>
</comment>
<dbReference type="NCBIfam" id="TIGR00677">
    <property type="entry name" value="fadh2_euk"/>
    <property type="match status" value="1"/>
</dbReference>
<evidence type="ECO:0000256" key="8">
    <source>
        <dbReference type="RuleBase" id="RU004254"/>
    </source>
</evidence>
<dbReference type="InterPro" id="IPR029041">
    <property type="entry name" value="FAD-linked_oxidoreductase-like"/>
</dbReference>
<organism evidence="9 10">
    <name type="scientific">Micractinium conductrix</name>
    <dbReference type="NCBI Taxonomy" id="554055"/>
    <lineage>
        <taxon>Eukaryota</taxon>
        <taxon>Viridiplantae</taxon>
        <taxon>Chlorophyta</taxon>
        <taxon>core chlorophytes</taxon>
        <taxon>Trebouxiophyceae</taxon>
        <taxon>Chlorellales</taxon>
        <taxon>Chlorellaceae</taxon>
        <taxon>Chlorella clade</taxon>
        <taxon>Micractinium</taxon>
    </lineage>
</organism>
<dbReference type="STRING" id="554055.A0A2P6V4G8"/>
<evidence type="ECO:0000256" key="3">
    <source>
        <dbReference type="ARBA" id="ARBA00006743"/>
    </source>
</evidence>
<proteinExistence type="inferred from homology"/>
<evidence type="ECO:0000256" key="5">
    <source>
        <dbReference type="ARBA" id="ARBA00022827"/>
    </source>
</evidence>
<dbReference type="GO" id="GO:0004489">
    <property type="term" value="F:methylenetetrahydrofolate reductase [NAD(P)H] activity"/>
    <property type="evidence" value="ECO:0007669"/>
    <property type="project" value="InterPro"/>
</dbReference>
<sequence>MPGAKIIDKLNERVSAGQTFFSFEYFPPKTDEGVANLKERQMRMAALGPAFCDITWGAGGSTADVTLDVARSMQQEVGVETMMHLTCTNMPVDQLQEALAKAKEYGIRNILALRGDPPKGQDHFEQVEGGFACALDLVKYIRAEHGDYFGIGVSGYPEAHPDVIVEDAAQMEKNYWVDIDYLKQKIDAGADFVVTQLFYDVDRYFKFVKDCRSRGIHCPILPGVMPIMAYGGFKRMTSFCKTAVPQHMADTLEAIKGSDEAVKAFGISLGTMMCQRLLDGGAPGLHMYTLNLERSAVAILENVGLIPKAPKQLAAADGVA</sequence>
<dbReference type="InterPro" id="IPR003171">
    <property type="entry name" value="Mehydrof_redctse-like"/>
</dbReference>
<comment type="pathway">
    <text evidence="2 8">One-carbon metabolism; tetrahydrofolate interconversion.</text>
</comment>
<evidence type="ECO:0000256" key="7">
    <source>
        <dbReference type="ARBA" id="ARBA00023002"/>
    </source>
</evidence>
<dbReference type="Proteomes" id="UP000239649">
    <property type="component" value="Unassembled WGS sequence"/>
</dbReference>
<comment type="cofactor">
    <cofactor evidence="1">
        <name>FAD</name>
        <dbReference type="ChEBI" id="CHEBI:57692"/>
    </cofactor>
</comment>
<evidence type="ECO:0000256" key="2">
    <source>
        <dbReference type="ARBA" id="ARBA00004777"/>
    </source>
</evidence>
<keyword evidence="7" id="KW-0560">Oxidoreductase</keyword>
<dbReference type="AlphaFoldDB" id="A0A2P6V4G8"/>
<dbReference type="Gene3D" id="3.20.20.220">
    <property type="match status" value="1"/>
</dbReference>
<protein>
    <submittedName>
        <fullName evidence="9">5,10-methylenetetrahydrofolate reductase</fullName>
    </submittedName>
</protein>
<name>A0A2P6V4G8_9CHLO</name>
<keyword evidence="4" id="KW-0285">Flavoprotein</keyword>
<dbReference type="UniPathway" id="UPA00193"/>
<comment type="similarity">
    <text evidence="3">Belongs to the methylenetetrahydrofolate reductase family.</text>
</comment>
<dbReference type="GO" id="GO:0005829">
    <property type="term" value="C:cytosol"/>
    <property type="evidence" value="ECO:0007669"/>
    <property type="project" value="TreeGrafter"/>
</dbReference>
<dbReference type="InterPro" id="IPR004621">
    <property type="entry name" value="Fadh2_euk"/>
</dbReference>
<gene>
    <name evidence="9" type="ORF">C2E20_7489</name>
</gene>
<dbReference type="EMBL" id="LHPF02000031">
    <property type="protein sequence ID" value="PSC68978.1"/>
    <property type="molecule type" value="Genomic_DNA"/>
</dbReference>
<dbReference type="SUPFAM" id="SSF51730">
    <property type="entry name" value="FAD-linked oxidoreductase"/>
    <property type="match status" value="1"/>
</dbReference>
<dbReference type="GO" id="GO:0035999">
    <property type="term" value="P:tetrahydrofolate interconversion"/>
    <property type="evidence" value="ECO:0007669"/>
    <property type="project" value="UniProtKB-UniPathway"/>
</dbReference>
<dbReference type="CDD" id="cd00537">
    <property type="entry name" value="MTHFR"/>
    <property type="match status" value="1"/>
</dbReference>
<dbReference type="OrthoDB" id="16284at2759"/>
<dbReference type="PANTHER" id="PTHR45754">
    <property type="entry name" value="METHYLENETETRAHYDROFOLATE REDUCTASE"/>
    <property type="match status" value="1"/>
</dbReference>
<evidence type="ECO:0000256" key="6">
    <source>
        <dbReference type="ARBA" id="ARBA00022857"/>
    </source>
</evidence>
<keyword evidence="5" id="KW-0274">FAD</keyword>
<keyword evidence="6" id="KW-0521">NADP</keyword>
<reference evidence="9 10" key="1">
    <citation type="journal article" date="2018" name="Plant J.">
        <title>Genome sequences of Chlorella sorokiniana UTEX 1602 and Micractinium conductrix SAG 241.80: implications to maltose excretion by a green alga.</title>
        <authorList>
            <person name="Arriola M.B."/>
            <person name="Velmurugan N."/>
            <person name="Zhang Y."/>
            <person name="Plunkett M.H."/>
            <person name="Hondzo H."/>
            <person name="Barney B.M."/>
        </authorList>
    </citation>
    <scope>NUCLEOTIDE SEQUENCE [LARGE SCALE GENOMIC DNA]</scope>
    <source>
        <strain evidence="9 10">SAG 241.80</strain>
    </source>
</reference>
<dbReference type="Pfam" id="PF02219">
    <property type="entry name" value="MTHFR"/>
    <property type="match status" value="1"/>
</dbReference>
<dbReference type="GO" id="GO:0071949">
    <property type="term" value="F:FAD binding"/>
    <property type="evidence" value="ECO:0007669"/>
    <property type="project" value="TreeGrafter"/>
</dbReference>
<evidence type="ECO:0000256" key="4">
    <source>
        <dbReference type="ARBA" id="ARBA00022630"/>
    </source>
</evidence>
<evidence type="ECO:0000313" key="9">
    <source>
        <dbReference type="EMBL" id="PSC68978.1"/>
    </source>
</evidence>
<dbReference type="PANTHER" id="PTHR45754:SF3">
    <property type="entry name" value="METHYLENETETRAHYDROFOLATE REDUCTASE (NADPH)"/>
    <property type="match status" value="1"/>
</dbReference>
<dbReference type="GO" id="GO:0009086">
    <property type="term" value="P:methionine biosynthetic process"/>
    <property type="evidence" value="ECO:0007669"/>
    <property type="project" value="TreeGrafter"/>
</dbReference>
<accession>A0A2P6V4G8</accession>
<dbReference type="FunFam" id="3.20.20.220:FF:000002">
    <property type="entry name" value="Methylenetetrahydrofolate reductase"/>
    <property type="match status" value="1"/>
</dbReference>
<keyword evidence="10" id="KW-1185">Reference proteome</keyword>